<keyword evidence="2" id="KW-1185">Reference proteome</keyword>
<protein>
    <submittedName>
        <fullName evidence="1">Uncharacterized protein</fullName>
    </submittedName>
</protein>
<dbReference type="Proteomes" id="UP000244892">
    <property type="component" value="Chromosome"/>
</dbReference>
<dbReference type="AlphaFoldDB" id="A0A2U8FQ95"/>
<reference evidence="1 2" key="1">
    <citation type="submission" date="2018-05" db="EMBL/GenBank/DDBJ databases">
        <title>complete genome sequence of Aquabacterium olei NBRC 110486.</title>
        <authorList>
            <person name="Tang B."/>
            <person name="Chang J."/>
            <person name="Zhang L."/>
            <person name="Yang H."/>
        </authorList>
    </citation>
    <scope>NUCLEOTIDE SEQUENCE [LARGE SCALE GENOMIC DNA]</scope>
    <source>
        <strain evidence="1 2">NBRC 110486</strain>
    </source>
</reference>
<dbReference type="KEGG" id="aon:DEH84_06910"/>
<accession>A0A2U8FQ95</accession>
<organism evidence="1 2">
    <name type="scientific">Aquabacterium olei</name>
    <dbReference type="NCBI Taxonomy" id="1296669"/>
    <lineage>
        <taxon>Bacteria</taxon>
        <taxon>Pseudomonadati</taxon>
        <taxon>Pseudomonadota</taxon>
        <taxon>Betaproteobacteria</taxon>
        <taxon>Burkholderiales</taxon>
        <taxon>Aquabacterium</taxon>
    </lineage>
</organism>
<evidence type="ECO:0000313" key="1">
    <source>
        <dbReference type="EMBL" id="AWI53189.1"/>
    </source>
</evidence>
<proteinExistence type="predicted"/>
<evidence type="ECO:0000313" key="2">
    <source>
        <dbReference type="Proteomes" id="UP000244892"/>
    </source>
</evidence>
<dbReference type="EMBL" id="CP029210">
    <property type="protein sequence ID" value="AWI53189.1"/>
    <property type="molecule type" value="Genomic_DNA"/>
</dbReference>
<sequence>MDVGDVDVEVNLRDIPTDDMVHELERRRKAGTGETDDEAEGVGAYDDGDELYRIDPEELRAIRQLYLTGRELEASHRARTLIGELLGCAIC</sequence>
<name>A0A2U8FQ95_9BURK</name>
<gene>
    <name evidence="1" type="ORF">DEH84_06910</name>
</gene>